<accession>A0A543N9U7</accession>
<proteinExistence type="predicted"/>
<sequence length="47" mass="4937">MGVTDEVASRWVTTVAVLLLALIAAVVSWANPRAIRGASPGSAVRFR</sequence>
<reference evidence="2 3" key="1">
    <citation type="submission" date="2019-06" db="EMBL/GenBank/DDBJ databases">
        <title>Sequencing the genomes of 1000 actinobacteria strains.</title>
        <authorList>
            <person name="Klenk H.-P."/>
        </authorList>
    </citation>
    <scope>NUCLEOTIDE SEQUENCE [LARGE SCALE GENOMIC DNA]</scope>
    <source>
        <strain evidence="2 3">DSM 45015</strain>
    </source>
</reference>
<keyword evidence="1" id="KW-0472">Membrane</keyword>
<dbReference type="Proteomes" id="UP000317422">
    <property type="component" value="Unassembled WGS sequence"/>
</dbReference>
<dbReference type="RefSeq" id="WP_170181647.1">
    <property type="nucleotide sequence ID" value="NZ_VFQC01000002.1"/>
</dbReference>
<protein>
    <submittedName>
        <fullName evidence="2">Uncharacterized protein</fullName>
    </submittedName>
</protein>
<keyword evidence="1" id="KW-1133">Transmembrane helix</keyword>
<evidence type="ECO:0000256" key="1">
    <source>
        <dbReference type="SAM" id="Phobius"/>
    </source>
</evidence>
<name>A0A543N9U7_9ACTN</name>
<evidence type="ECO:0000313" key="2">
    <source>
        <dbReference type="EMBL" id="TQN28614.1"/>
    </source>
</evidence>
<gene>
    <name evidence="2" type="ORF">FHX37_3971</name>
</gene>
<keyword evidence="3" id="KW-1185">Reference proteome</keyword>
<feature type="transmembrane region" description="Helical" evidence="1">
    <location>
        <begin position="12"/>
        <end position="30"/>
    </location>
</feature>
<comment type="caution">
    <text evidence="2">The sequence shown here is derived from an EMBL/GenBank/DDBJ whole genome shotgun (WGS) entry which is preliminary data.</text>
</comment>
<organism evidence="2 3">
    <name type="scientific">Haloactinospora alba</name>
    <dbReference type="NCBI Taxonomy" id="405555"/>
    <lineage>
        <taxon>Bacteria</taxon>
        <taxon>Bacillati</taxon>
        <taxon>Actinomycetota</taxon>
        <taxon>Actinomycetes</taxon>
        <taxon>Streptosporangiales</taxon>
        <taxon>Nocardiopsidaceae</taxon>
        <taxon>Haloactinospora</taxon>
    </lineage>
</organism>
<dbReference type="AlphaFoldDB" id="A0A543N9U7"/>
<keyword evidence="1" id="KW-0812">Transmembrane</keyword>
<dbReference type="EMBL" id="VFQC01000002">
    <property type="protein sequence ID" value="TQN28614.1"/>
    <property type="molecule type" value="Genomic_DNA"/>
</dbReference>
<evidence type="ECO:0000313" key="3">
    <source>
        <dbReference type="Proteomes" id="UP000317422"/>
    </source>
</evidence>